<feature type="compositionally biased region" description="Basic and acidic residues" evidence="1">
    <location>
        <begin position="81"/>
        <end position="109"/>
    </location>
</feature>
<comment type="caution">
    <text evidence="2">The sequence shown here is derived from an EMBL/GenBank/DDBJ whole genome shotgun (WGS) entry which is preliminary data.</text>
</comment>
<dbReference type="AlphaFoldDB" id="X1SHD5"/>
<evidence type="ECO:0000256" key="1">
    <source>
        <dbReference type="SAM" id="MobiDB-lite"/>
    </source>
</evidence>
<feature type="region of interest" description="Disordered" evidence="1">
    <location>
        <begin position="81"/>
        <end position="110"/>
    </location>
</feature>
<organism evidence="2">
    <name type="scientific">marine sediment metagenome</name>
    <dbReference type="NCBI Taxonomy" id="412755"/>
    <lineage>
        <taxon>unclassified sequences</taxon>
        <taxon>metagenomes</taxon>
        <taxon>ecological metagenomes</taxon>
    </lineage>
</organism>
<evidence type="ECO:0000313" key="2">
    <source>
        <dbReference type="EMBL" id="GAI67179.1"/>
    </source>
</evidence>
<accession>X1SHD5</accession>
<protein>
    <submittedName>
        <fullName evidence="2">Uncharacterized protein</fullName>
    </submittedName>
</protein>
<gene>
    <name evidence="2" type="ORF">S12H4_02576</name>
</gene>
<name>X1SHD5_9ZZZZ</name>
<reference evidence="2" key="1">
    <citation type="journal article" date="2014" name="Front. Microbiol.">
        <title>High frequency of phylogenetically diverse reductive dehalogenase-homologous genes in deep subseafloor sedimentary metagenomes.</title>
        <authorList>
            <person name="Kawai M."/>
            <person name="Futagami T."/>
            <person name="Toyoda A."/>
            <person name="Takaki Y."/>
            <person name="Nishi S."/>
            <person name="Hori S."/>
            <person name="Arai W."/>
            <person name="Tsubouchi T."/>
            <person name="Morono Y."/>
            <person name="Uchiyama I."/>
            <person name="Ito T."/>
            <person name="Fujiyama A."/>
            <person name="Inagaki F."/>
            <person name="Takami H."/>
        </authorList>
    </citation>
    <scope>NUCLEOTIDE SEQUENCE</scope>
    <source>
        <strain evidence="2">Expedition CK06-06</strain>
    </source>
</reference>
<proteinExistence type="predicted"/>
<feature type="region of interest" description="Disordered" evidence="1">
    <location>
        <begin position="186"/>
        <end position="206"/>
    </location>
</feature>
<sequence>MSNGTNKEEHEYPNIVERFGEVFQKLGIKKHEGYVDHCAKGDLENLEDVEKKLYEMGLHPSLRNQVINFWAAEIKQPVPEKLQKRLTEERGLKPRGGAEGEKEPEKYSVDTETGAIKVASTTDKTALTWDEAEKLSKNIKSELTSKAEKGEKKVTYVYDSDAKTVRMAKEGEIGGTLDQAKELKKMAEESKGKGEEESPFITDEHGNWTLNPKAKVTGVELMALESIRKAQERGEPVDPIEAMAQAADKIKIFQDTLGGGGRALPDWMTDPAKFIETVERISGGGKVDEALKQQVTGLEKTLADMREDRYREQIEGQKQEIKTLGGKVGELTDRVADLSKPSTGRTEMDILHEIASEGIGVLKTELPGFRRDIKEAIGSTVLPPAKSTEERKERTTKLRQAVKADEDIEKIGRRLFFSES</sequence>
<dbReference type="EMBL" id="BARW01000643">
    <property type="protein sequence ID" value="GAI67179.1"/>
    <property type="molecule type" value="Genomic_DNA"/>
</dbReference>